<keyword evidence="1" id="KW-0812">Transmembrane</keyword>
<name>A0A085ZDV1_9FLAO</name>
<evidence type="ECO:0000313" key="2">
    <source>
        <dbReference type="EMBL" id="KFF02615.1"/>
    </source>
</evidence>
<feature type="transmembrane region" description="Helical" evidence="1">
    <location>
        <begin position="240"/>
        <end position="260"/>
    </location>
</feature>
<dbReference type="EMBL" id="JPRL01000004">
    <property type="protein sequence ID" value="KFF02615.1"/>
    <property type="molecule type" value="Genomic_DNA"/>
</dbReference>
<evidence type="ECO:0000313" key="3">
    <source>
        <dbReference type="Proteomes" id="UP000028715"/>
    </source>
</evidence>
<protein>
    <submittedName>
        <fullName evidence="2">General secretion pathway protein</fullName>
    </submittedName>
</protein>
<dbReference type="eggNOG" id="ENOG502Z7VM">
    <property type="taxonomic scope" value="Bacteria"/>
</dbReference>
<keyword evidence="3" id="KW-1185">Reference proteome</keyword>
<proteinExistence type="predicted"/>
<accession>A0A085ZDV1</accession>
<dbReference type="STRING" id="362418.IW19_23395"/>
<dbReference type="RefSeq" id="WP_035689917.1">
    <property type="nucleotide sequence ID" value="NZ_JPRL01000004.1"/>
</dbReference>
<keyword evidence="1" id="KW-1133">Transmembrane helix</keyword>
<sequence>MALLFLNTFLLGRHYIGVEHFSLNNEDKTAILLVEKNKEGLIILKKDRVSYSRKIAEKWNSKLPFFLIINSNQIIQKEILGIDGSDEKLLHKSFPNSDWDEFYYEIWRLKTKSVIAIARKSYVDGILKNYNNQNIKVAGISLGICSLADIIEYTDEHELYTNHQLISKEEDLIISTNSLESAVTYNINDLEIENRQLLAFSGVLRLILNKTRNTGSILSFSNLLYDDYNQKMFFNKGIKIMVSVLLGILLLNFVFFSHYYKLAQESSETLLVNKSSVKDLNKIKQRIIVKEEKVKDIDDRMMSQSSLIINEITNRVPSSILLTELIYNPLEKKIKIDEPILTKDKTIVISGTAIVNQDFTKWVENIEKLKWVDKVLITHFGKNEENETTFSINLTLK</sequence>
<dbReference type="AlphaFoldDB" id="A0A085ZDV1"/>
<dbReference type="OrthoDB" id="1186626at2"/>
<organism evidence="2 3">
    <name type="scientific">Flavobacterium reichenbachii</name>
    <dbReference type="NCBI Taxonomy" id="362418"/>
    <lineage>
        <taxon>Bacteria</taxon>
        <taxon>Pseudomonadati</taxon>
        <taxon>Bacteroidota</taxon>
        <taxon>Flavobacteriia</taxon>
        <taxon>Flavobacteriales</taxon>
        <taxon>Flavobacteriaceae</taxon>
        <taxon>Flavobacterium</taxon>
    </lineage>
</organism>
<dbReference type="Proteomes" id="UP000028715">
    <property type="component" value="Unassembled WGS sequence"/>
</dbReference>
<gene>
    <name evidence="2" type="ORF">IW19_23395</name>
</gene>
<comment type="caution">
    <text evidence="2">The sequence shown here is derived from an EMBL/GenBank/DDBJ whole genome shotgun (WGS) entry which is preliminary data.</text>
</comment>
<evidence type="ECO:0000256" key="1">
    <source>
        <dbReference type="SAM" id="Phobius"/>
    </source>
</evidence>
<reference evidence="2 3" key="1">
    <citation type="submission" date="2014-07" db="EMBL/GenBank/DDBJ databases">
        <title>Genome of Flavobacterium reichenbachii LMG 25512.</title>
        <authorList>
            <person name="Stropko S.J."/>
            <person name="Pipes S.E."/>
            <person name="Newman J.D."/>
        </authorList>
    </citation>
    <scope>NUCLEOTIDE SEQUENCE [LARGE SCALE GENOMIC DNA]</scope>
    <source>
        <strain evidence="2 3">LMG 25512</strain>
    </source>
</reference>
<keyword evidence="1" id="KW-0472">Membrane</keyword>